<gene>
    <name evidence="2" type="ORF">KSP40_PGU018961</name>
</gene>
<sequence>MKVTFGRWKGYLYDWSVIREVEEGCVRDLVAGKWAGRARWEELAGSKRGADSTASLILALQKEYGHEKVQQRARKIERKKKNTTTYCRRRDSGRRRHNEKRRWRGEKNRSVTGEKPIVWAGIGLSGRFGTVVAIRDGAIGSAVETVFLNMAPPSS</sequence>
<dbReference type="Proteomes" id="UP001412067">
    <property type="component" value="Unassembled WGS sequence"/>
</dbReference>
<comment type="caution">
    <text evidence="2">The sequence shown here is derived from an EMBL/GenBank/DDBJ whole genome shotgun (WGS) entry which is preliminary data.</text>
</comment>
<evidence type="ECO:0000313" key="3">
    <source>
        <dbReference type="Proteomes" id="UP001412067"/>
    </source>
</evidence>
<feature type="region of interest" description="Disordered" evidence="1">
    <location>
        <begin position="80"/>
        <end position="108"/>
    </location>
</feature>
<name>A0ABR2LCT2_9ASPA</name>
<evidence type="ECO:0000313" key="2">
    <source>
        <dbReference type="EMBL" id="KAK8937698.1"/>
    </source>
</evidence>
<keyword evidence="3" id="KW-1185">Reference proteome</keyword>
<evidence type="ECO:0000256" key="1">
    <source>
        <dbReference type="SAM" id="MobiDB-lite"/>
    </source>
</evidence>
<feature type="compositionally biased region" description="Basic residues" evidence="1">
    <location>
        <begin position="91"/>
        <end position="104"/>
    </location>
</feature>
<protein>
    <submittedName>
        <fullName evidence="2">Uncharacterized protein</fullName>
    </submittedName>
</protein>
<dbReference type="EMBL" id="JBBWWR010000021">
    <property type="protein sequence ID" value="KAK8937698.1"/>
    <property type="molecule type" value="Genomic_DNA"/>
</dbReference>
<accession>A0ABR2LCT2</accession>
<proteinExistence type="predicted"/>
<organism evidence="2 3">
    <name type="scientific">Platanthera guangdongensis</name>
    <dbReference type="NCBI Taxonomy" id="2320717"/>
    <lineage>
        <taxon>Eukaryota</taxon>
        <taxon>Viridiplantae</taxon>
        <taxon>Streptophyta</taxon>
        <taxon>Embryophyta</taxon>
        <taxon>Tracheophyta</taxon>
        <taxon>Spermatophyta</taxon>
        <taxon>Magnoliopsida</taxon>
        <taxon>Liliopsida</taxon>
        <taxon>Asparagales</taxon>
        <taxon>Orchidaceae</taxon>
        <taxon>Orchidoideae</taxon>
        <taxon>Orchideae</taxon>
        <taxon>Orchidinae</taxon>
        <taxon>Platanthera</taxon>
    </lineage>
</organism>
<reference evidence="2 3" key="1">
    <citation type="journal article" date="2022" name="Nat. Plants">
        <title>Genomes of leafy and leafless Platanthera orchids illuminate the evolution of mycoheterotrophy.</title>
        <authorList>
            <person name="Li M.H."/>
            <person name="Liu K.W."/>
            <person name="Li Z."/>
            <person name="Lu H.C."/>
            <person name="Ye Q.L."/>
            <person name="Zhang D."/>
            <person name="Wang J.Y."/>
            <person name="Li Y.F."/>
            <person name="Zhong Z.M."/>
            <person name="Liu X."/>
            <person name="Yu X."/>
            <person name="Liu D.K."/>
            <person name="Tu X.D."/>
            <person name="Liu B."/>
            <person name="Hao Y."/>
            <person name="Liao X.Y."/>
            <person name="Jiang Y.T."/>
            <person name="Sun W.H."/>
            <person name="Chen J."/>
            <person name="Chen Y.Q."/>
            <person name="Ai Y."/>
            <person name="Zhai J.W."/>
            <person name="Wu S.S."/>
            <person name="Zhou Z."/>
            <person name="Hsiao Y.Y."/>
            <person name="Wu W.L."/>
            <person name="Chen Y.Y."/>
            <person name="Lin Y.F."/>
            <person name="Hsu J.L."/>
            <person name="Li C.Y."/>
            <person name="Wang Z.W."/>
            <person name="Zhao X."/>
            <person name="Zhong W.Y."/>
            <person name="Ma X.K."/>
            <person name="Ma L."/>
            <person name="Huang J."/>
            <person name="Chen G.Z."/>
            <person name="Huang M.Z."/>
            <person name="Huang L."/>
            <person name="Peng D.H."/>
            <person name="Luo Y.B."/>
            <person name="Zou S.Q."/>
            <person name="Chen S.P."/>
            <person name="Lan S."/>
            <person name="Tsai W.C."/>
            <person name="Van de Peer Y."/>
            <person name="Liu Z.J."/>
        </authorList>
    </citation>
    <scope>NUCLEOTIDE SEQUENCE [LARGE SCALE GENOMIC DNA]</scope>
    <source>
        <strain evidence="2">Lor288</strain>
    </source>
</reference>